<evidence type="ECO:0000259" key="7">
    <source>
        <dbReference type="PROSITE" id="PS51790"/>
    </source>
</evidence>
<dbReference type="PANTHER" id="PTHR10173:SF52">
    <property type="entry name" value="METHIONINE-R-SULFOXIDE REDUCTASE B1"/>
    <property type="match status" value="1"/>
</dbReference>
<evidence type="ECO:0000256" key="4">
    <source>
        <dbReference type="ARBA" id="ARBA00048488"/>
    </source>
</evidence>
<proteinExistence type="inferred from homology"/>
<dbReference type="EMBL" id="HBEJ01006597">
    <property type="protein sequence ID" value="CAD8366403.1"/>
    <property type="molecule type" value="Transcribed_RNA"/>
</dbReference>
<evidence type="ECO:0000256" key="3">
    <source>
        <dbReference type="ARBA" id="ARBA00023002"/>
    </source>
</evidence>
<feature type="signal peptide" evidence="6">
    <location>
        <begin position="1"/>
        <end position="30"/>
    </location>
</feature>
<name>A0A7S0AKP4_9STRA</name>
<evidence type="ECO:0000256" key="6">
    <source>
        <dbReference type="SAM" id="SignalP"/>
    </source>
</evidence>
<dbReference type="InterPro" id="IPR011057">
    <property type="entry name" value="Mss4-like_sf"/>
</dbReference>
<evidence type="ECO:0000256" key="2">
    <source>
        <dbReference type="ARBA" id="ARBA00012499"/>
    </source>
</evidence>
<protein>
    <recommendedName>
        <fullName evidence="2">peptide-methionine (R)-S-oxide reductase</fullName>
        <ecNumber evidence="2">1.8.4.12</ecNumber>
    </recommendedName>
</protein>
<dbReference type="SUPFAM" id="SSF51316">
    <property type="entry name" value="Mss4-like"/>
    <property type="match status" value="1"/>
</dbReference>
<dbReference type="Gene3D" id="2.170.150.20">
    <property type="entry name" value="Peptide methionine sulfoxide reductase"/>
    <property type="match status" value="1"/>
</dbReference>
<dbReference type="PROSITE" id="PS51790">
    <property type="entry name" value="MSRB"/>
    <property type="match status" value="1"/>
</dbReference>
<keyword evidence="6" id="KW-0732">Signal</keyword>
<dbReference type="GO" id="GO:0006979">
    <property type="term" value="P:response to oxidative stress"/>
    <property type="evidence" value="ECO:0007669"/>
    <property type="project" value="InterPro"/>
</dbReference>
<dbReference type="GO" id="GO:0033743">
    <property type="term" value="F:peptide-methionine (R)-S-oxide reductase activity"/>
    <property type="evidence" value="ECO:0007669"/>
    <property type="project" value="UniProtKB-EC"/>
</dbReference>
<organism evidence="8">
    <name type="scientific">Minutocellus polymorphus</name>
    <dbReference type="NCBI Taxonomy" id="265543"/>
    <lineage>
        <taxon>Eukaryota</taxon>
        <taxon>Sar</taxon>
        <taxon>Stramenopiles</taxon>
        <taxon>Ochrophyta</taxon>
        <taxon>Bacillariophyta</taxon>
        <taxon>Mediophyceae</taxon>
        <taxon>Cymatosirophycidae</taxon>
        <taxon>Cymatosirales</taxon>
        <taxon>Cymatosiraceae</taxon>
        <taxon>Minutocellus</taxon>
    </lineage>
</organism>
<keyword evidence="3" id="KW-0560">Oxidoreductase</keyword>
<dbReference type="EC" id="1.8.4.12" evidence="2"/>
<gene>
    <name evidence="8" type="ORF">MPOL1434_LOCUS3904</name>
</gene>
<dbReference type="InterPro" id="IPR002579">
    <property type="entry name" value="Met_Sox_Rdtase_MsrB_dom"/>
</dbReference>
<evidence type="ECO:0000313" key="8">
    <source>
        <dbReference type="EMBL" id="CAD8366403.1"/>
    </source>
</evidence>
<dbReference type="AlphaFoldDB" id="A0A7S0AKP4"/>
<feature type="chain" id="PRO_5031002753" description="peptide-methionine (R)-S-oxide reductase" evidence="6">
    <location>
        <begin position="31"/>
        <end position="221"/>
    </location>
</feature>
<sequence>MTKRIRSPPLVCVAVLFASALLVAPSSSFATNTLRPAAATTNERRRNIMAMFSGGGDEGEESGANTPETEGGKGKVPIGTYNPLRLAVLKMGFTELRWTSPLNYEKRDGQYKCANCGTHLFNADGKYDSGSGWPSFFRTAEGKVSLYREWDGRIECRCGKCEGHLGHVFPDGPRRMDVVDGVLDSIPAADLQVGDPNNASSRLPRYCLNGAALKFEPETKG</sequence>
<evidence type="ECO:0000256" key="5">
    <source>
        <dbReference type="SAM" id="MobiDB-lite"/>
    </source>
</evidence>
<feature type="domain" description="MsrB" evidence="7">
    <location>
        <begin position="74"/>
        <end position="218"/>
    </location>
</feature>
<comment type="similarity">
    <text evidence="1">Belongs to the MsrB Met sulfoxide reductase family.</text>
</comment>
<dbReference type="Pfam" id="PF01641">
    <property type="entry name" value="SelR"/>
    <property type="match status" value="1"/>
</dbReference>
<feature type="region of interest" description="Disordered" evidence="5">
    <location>
        <begin position="52"/>
        <end position="77"/>
    </location>
</feature>
<dbReference type="PANTHER" id="PTHR10173">
    <property type="entry name" value="METHIONINE SULFOXIDE REDUCTASE"/>
    <property type="match status" value="1"/>
</dbReference>
<accession>A0A7S0AKP4</accession>
<reference evidence="8" key="1">
    <citation type="submission" date="2021-01" db="EMBL/GenBank/DDBJ databases">
        <authorList>
            <person name="Corre E."/>
            <person name="Pelletier E."/>
            <person name="Niang G."/>
            <person name="Scheremetjew M."/>
            <person name="Finn R."/>
            <person name="Kale V."/>
            <person name="Holt S."/>
            <person name="Cochrane G."/>
            <person name="Meng A."/>
            <person name="Brown T."/>
            <person name="Cohen L."/>
        </authorList>
    </citation>
    <scope>NUCLEOTIDE SEQUENCE</scope>
    <source>
        <strain evidence="8">CCMP3303</strain>
    </source>
</reference>
<dbReference type="InterPro" id="IPR028427">
    <property type="entry name" value="Met_Sox_Rdtase_MsrB"/>
</dbReference>
<dbReference type="GO" id="GO:0030091">
    <property type="term" value="P:protein repair"/>
    <property type="evidence" value="ECO:0007669"/>
    <property type="project" value="InterPro"/>
</dbReference>
<comment type="catalytic activity">
    <reaction evidence="4">
        <text>L-methionyl-[protein] + [thioredoxin]-disulfide + H2O = L-methionyl-(R)-S-oxide-[protein] + [thioredoxin]-dithiol</text>
        <dbReference type="Rhea" id="RHEA:24164"/>
        <dbReference type="Rhea" id="RHEA-COMP:10698"/>
        <dbReference type="Rhea" id="RHEA-COMP:10700"/>
        <dbReference type="Rhea" id="RHEA-COMP:12313"/>
        <dbReference type="Rhea" id="RHEA-COMP:12314"/>
        <dbReference type="ChEBI" id="CHEBI:15377"/>
        <dbReference type="ChEBI" id="CHEBI:16044"/>
        <dbReference type="ChEBI" id="CHEBI:29950"/>
        <dbReference type="ChEBI" id="CHEBI:45764"/>
        <dbReference type="ChEBI" id="CHEBI:50058"/>
        <dbReference type="EC" id="1.8.4.12"/>
    </reaction>
</comment>
<dbReference type="GO" id="GO:0005737">
    <property type="term" value="C:cytoplasm"/>
    <property type="evidence" value="ECO:0007669"/>
    <property type="project" value="TreeGrafter"/>
</dbReference>
<evidence type="ECO:0000256" key="1">
    <source>
        <dbReference type="ARBA" id="ARBA00007174"/>
    </source>
</evidence>